<feature type="non-terminal residue" evidence="4">
    <location>
        <position position="1"/>
    </location>
</feature>
<dbReference type="GO" id="GO:0004713">
    <property type="term" value="F:protein tyrosine kinase activity"/>
    <property type="evidence" value="ECO:0007669"/>
    <property type="project" value="InterPro"/>
</dbReference>
<dbReference type="InterPro" id="IPR011009">
    <property type="entry name" value="Kinase-like_dom_sf"/>
</dbReference>
<comment type="caution">
    <text evidence="4">The sequence shown here is derived from an EMBL/GenBank/DDBJ whole genome shotgun (WGS) entry which is preliminary data.</text>
</comment>
<dbReference type="InterPro" id="IPR001245">
    <property type="entry name" value="Ser-Thr/Tyr_kinase_cat_dom"/>
</dbReference>
<proteinExistence type="predicted"/>
<dbReference type="SMART" id="SM00219">
    <property type="entry name" value="TyrKc"/>
    <property type="match status" value="1"/>
</dbReference>
<keyword evidence="2" id="KW-0067">ATP-binding</keyword>
<evidence type="ECO:0000256" key="1">
    <source>
        <dbReference type="ARBA" id="ARBA00022741"/>
    </source>
</evidence>
<evidence type="ECO:0000313" key="4">
    <source>
        <dbReference type="EMBL" id="CAF3950112.1"/>
    </source>
</evidence>
<dbReference type="PANTHER" id="PTHR24418">
    <property type="entry name" value="TYROSINE-PROTEIN KINASE"/>
    <property type="match status" value="1"/>
</dbReference>
<dbReference type="InterPro" id="IPR020635">
    <property type="entry name" value="Tyr_kinase_cat_dom"/>
</dbReference>
<dbReference type="InterPro" id="IPR000719">
    <property type="entry name" value="Prot_kinase_dom"/>
</dbReference>
<gene>
    <name evidence="4" type="ORF">BYL167_LOCUS10982</name>
</gene>
<dbReference type="Pfam" id="PF07714">
    <property type="entry name" value="PK_Tyr_Ser-Thr"/>
    <property type="match status" value="1"/>
</dbReference>
<feature type="domain" description="Protein kinase" evidence="3">
    <location>
        <begin position="60"/>
        <end position="211"/>
    </location>
</feature>
<dbReference type="GO" id="GO:0005524">
    <property type="term" value="F:ATP binding"/>
    <property type="evidence" value="ECO:0007669"/>
    <property type="project" value="UniProtKB-KW"/>
</dbReference>
<protein>
    <recommendedName>
        <fullName evidence="3">Protein kinase domain-containing protein</fullName>
    </recommendedName>
</protein>
<feature type="non-terminal residue" evidence="4">
    <location>
        <position position="211"/>
    </location>
</feature>
<evidence type="ECO:0000313" key="5">
    <source>
        <dbReference type="Proteomes" id="UP000681967"/>
    </source>
</evidence>
<name>A0A8S2MFF4_9BILA</name>
<dbReference type="InterPro" id="IPR050198">
    <property type="entry name" value="Non-receptor_tyrosine_kinases"/>
</dbReference>
<organism evidence="4 5">
    <name type="scientific">Rotaria magnacalcarata</name>
    <dbReference type="NCBI Taxonomy" id="392030"/>
    <lineage>
        <taxon>Eukaryota</taxon>
        <taxon>Metazoa</taxon>
        <taxon>Spiralia</taxon>
        <taxon>Gnathifera</taxon>
        <taxon>Rotifera</taxon>
        <taxon>Eurotatoria</taxon>
        <taxon>Bdelloidea</taxon>
        <taxon>Philodinida</taxon>
        <taxon>Philodinidae</taxon>
        <taxon>Rotaria</taxon>
    </lineage>
</organism>
<dbReference type="Proteomes" id="UP000681967">
    <property type="component" value="Unassembled WGS sequence"/>
</dbReference>
<sequence>MIKTCITSVVKVLFLLQNIVEHYRIKVDRLSYLLTYPCQKVKLTVPVDKPGLLEFDRSQLFRRELFDKGNYGEVFKGKYDQRDVISKCMALDNEHHLGNVNKFFDKAKIKKDLLHKNTIHLYGVCIKEEPISMATEYMAHGYLLNYLRDGSGRNLTLKLMCNFAAQITKDMNYLEQKTLSKHILVGESHVAKISDFGMAKILQDDNLIVDL</sequence>
<evidence type="ECO:0000259" key="3">
    <source>
        <dbReference type="PROSITE" id="PS50011"/>
    </source>
</evidence>
<accession>A0A8S2MFF4</accession>
<evidence type="ECO:0000256" key="2">
    <source>
        <dbReference type="ARBA" id="ARBA00022840"/>
    </source>
</evidence>
<keyword evidence="1" id="KW-0547">Nucleotide-binding</keyword>
<dbReference type="PROSITE" id="PS50011">
    <property type="entry name" value="PROTEIN_KINASE_DOM"/>
    <property type="match status" value="1"/>
</dbReference>
<dbReference type="EMBL" id="CAJOBH010003383">
    <property type="protein sequence ID" value="CAF3950112.1"/>
    <property type="molecule type" value="Genomic_DNA"/>
</dbReference>
<dbReference type="Gene3D" id="3.30.200.20">
    <property type="entry name" value="Phosphorylase Kinase, domain 1"/>
    <property type="match status" value="1"/>
</dbReference>
<dbReference type="AlphaFoldDB" id="A0A8S2MFF4"/>
<reference evidence="4" key="1">
    <citation type="submission" date="2021-02" db="EMBL/GenBank/DDBJ databases">
        <authorList>
            <person name="Nowell W R."/>
        </authorList>
    </citation>
    <scope>NUCLEOTIDE SEQUENCE</scope>
</reference>
<dbReference type="Gene3D" id="1.10.510.10">
    <property type="entry name" value="Transferase(Phosphotransferase) domain 1"/>
    <property type="match status" value="1"/>
</dbReference>
<dbReference type="SUPFAM" id="SSF56112">
    <property type="entry name" value="Protein kinase-like (PK-like)"/>
    <property type="match status" value="1"/>
</dbReference>